<accession>A0AAX6IFB7</accession>
<evidence type="ECO:0000313" key="2">
    <source>
        <dbReference type="EMBL" id="KAJ6851721.1"/>
    </source>
</evidence>
<dbReference type="Proteomes" id="UP001140949">
    <property type="component" value="Unassembled WGS sequence"/>
</dbReference>
<evidence type="ECO:0000313" key="3">
    <source>
        <dbReference type="Proteomes" id="UP001140949"/>
    </source>
</evidence>
<gene>
    <name evidence="2" type="ORF">M6B38_258455</name>
</gene>
<feature type="region of interest" description="Disordered" evidence="1">
    <location>
        <begin position="13"/>
        <end position="52"/>
    </location>
</feature>
<organism evidence="2 3">
    <name type="scientific">Iris pallida</name>
    <name type="common">Sweet iris</name>
    <dbReference type="NCBI Taxonomy" id="29817"/>
    <lineage>
        <taxon>Eukaryota</taxon>
        <taxon>Viridiplantae</taxon>
        <taxon>Streptophyta</taxon>
        <taxon>Embryophyta</taxon>
        <taxon>Tracheophyta</taxon>
        <taxon>Spermatophyta</taxon>
        <taxon>Magnoliopsida</taxon>
        <taxon>Liliopsida</taxon>
        <taxon>Asparagales</taxon>
        <taxon>Iridaceae</taxon>
        <taxon>Iridoideae</taxon>
        <taxon>Irideae</taxon>
        <taxon>Iris</taxon>
    </lineage>
</organism>
<proteinExistence type="predicted"/>
<name>A0AAX6IFB7_IRIPA</name>
<protein>
    <submittedName>
        <fullName evidence="2">Basic proline-rich protein-like</fullName>
    </submittedName>
</protein>
<reference evidence="2" key="1">
    <citation type="journal article" date="2023" name="GigaByte">
        <title>Genome assembly of the bearded iris, Iris pallida Lam.</title>
        <authorList>
            <person name="Bruccoleri R.E."/>
            <person name="Oakeley E.J."/>
            <person name="Faust A.M.E."/>
            <person name="Altorfer M."/>
            <person name="Dessus-Babus S."/>
            <person name="Burckhardt D."/>
            <person name="Oertli M."/>
            <person name="Naumann U."/>
            <person name="Petersen F."/>
            <person name="Wong J."/>
        </authorList>
    </citation>
    <scope>NUCLEOTIDE SEQUENCE</scope>
    <source>
        <strain evidence="2">GSM-AAB239-AS_SAM_17_03QT</strain>
    </source>
</reference>
<reference evidence="2" key="2">
    <citation type="submission" date="2023-04" db="EMBL/GenBank/DDBJ databases">
        <authorList>
            <person name="Bruccoleri R.E."/>
            <person name="Oakeley E.J."/>
            <person name="Faust A.-M."/>
            <person name="Dessus-Babus S."/>
            <person name="Altorfer M."/>
            <person name="Burckhardt D."/>
            <person name="Oertli M."/>
            <person name="Naumann U."/>
            <person name="Petersen F."/>
            <person name="Wong J."/>
        </authorList>
    </citation>
    <scope>NUCLEOTIDE SEQUENCE</scope>
    <source>
        <strain evidence="2">GSM-AAB239-AS_SAM_17_03QT</strain>
        <tissue evidence="2">Leaf</tissue>
    </source>
</reference>
<keyword evidence="3" id="KW-1185">Reference proteome</keyword>
<feature type="compositionally biased region" description="Low complexity" evidence="1">
    <location>
        <begin position="39"/>
        <end position="52"/>
    </location>
</feature>
<comment type="caution">
    <text evidence="2">The sequence shown here is derived from an EMBL/GenBank/DDBJ whole genome shotgun (WGS) entry which is preliminary data.</text>
</comment>
<evidence type="ECO:0000256" key="1">
    <source>
        <dbReference type="SAM" id="MobiDB-lite"/>
    </source>
</evidence>
<dbReference type="EMBL" id="JANAVB010002198">
    <property type="protein sequence ID" value="KAJ6851721.1"/>
    <property type="molecule type" value="Genomic_DNA"/>
</dbReference>
<dbReference type="AlphaFoldDB" id="A0AAX6IFB7"/>
<sequence>MVLGSATIRRWQAPAGSRRPGGAGHCWTGIGRQGSRGQSATRRTARRPSAPTRGWHLGAGWCPAKIRQGGVVPGGIVVRVFSVGCDKVSGWGSVVMVGMFVSACR</sequence>